<dbReference type="RefSeq" id="WP_320425875.1">
    <property type="nucleotide sequence ID" value="NZ_JAXCLA010000009.1"/>
</dbReference>
<dbReference type="Proteomes" id="UP001285263">
    <property type="component" value="Unassembled WGS sequence"/>
</dbReference>
<dbReference type="PANTHER" id="PTHR30535">
    <property type="entry name" value="VITAMIN B12-BINDING PROTEIN"/>
    <property type="match status" value="1"/>
</dbReference>
<evidence type="ECO:0000313" key="5">
    <source>
        <dbReference type="Proteomes" id="UP001285263"/>
    </source>
</evidence>
<name>A0ABU5DNL8_9BURK</name>
<reference evidence="4 5" key="1">
    <citation type="submission" date="2023-11" db="EMBL/GenBank/DDBJ databases">
        <title>Paucibacter sp. nov., isolated from fresh soil in Korea.</title>
        <authorList>
            <person name="Le N.T.T."/>
        </authorList>
    </citation>
    <scope>NUCLEOTIDE SEQUENCE [LARGE SCALE GENOMIC DNA]</scope>
    <source>
        <strain evidence="4 5">R3-3</strain>
    </source>
</reference>
<evidence type="ECO:0000256" key="2">
    <source>
        <dbReference type="SAM" id="SignalP"/>
    </source>
</evidence>
<dbReference type="InterPro" id="IPR002491">
    <property type="entry name" value="ABC_transptr_periplasmic_BD"/>
</dbReference>
<dbReference type="Pfam" id="PF01497">
    <property type="entry name" value="Peripla_BP_2"/>
    <property type="match status" value="1"/>
</dbReference>
<proteinExistence type="predicted"/>
<evidence type="ECO:0000259" key="3">
    <source>
        <dbReference type="PROSITE" id="PS50983"/>
    </source>
</evidence>
<sequence length="287" mass="30739">MKRLLLSLLLTTLAAGAQAYELKDDLGRTSQWSAPPRRIVSMVPSLTESVCELGACAKLVGVDRYSNFPASVDALPKLGGMDDTNVEMIVALKPDVVLVAPSSRVAERLQSLGLAVVVMDSKSYRDVERVLGKLGTLLAVPDAGRVWHRIEAGVGAAAQSLPALAKGARVYYEVASGPYAAGESSFMGELLSRLGARNIIPASMGPFPKINPEFVVQADPQVIMMGQRDAGGVVDRPGWNRISAVRDKRICVFTREEGDVLVRPGPRLAEAAQIMARCLRDTASKAR</sequence>
<dbReference type="NCBIfam" id="NF038402">
    <property type="entry name" value="TroA_like"/>
    <property type="match status" value="1"/>
</dbReference>
<dbReference type="PANTHER" id="PTHR30535:SF34">
    <property type="entry name" value="MOLYBDATE-BINDING PROTEIN MOLA"/>
    <property type="match status" value="1"/>
</dbReference>
<dbReference type="PROSITE" id="PS50983">
    <property type="entry name" value="FE_B12_PBP"/>
    <property type="match status" value="1"/>
</dbReference>
<comment type="caution">
    <text evidence="4">The sequence shown here is derived from an EMBL/GenBank/DDBJ whole genome shotgun (WGS) entry which is preliminary data.</text>
</comment>
<feature type="signal peptide" evidence="2">
    <location>
        <begin position="1"/>
        <end position="19"/>
    </location>
</feature>
<dbReference type="Gene3D" id="3.40.50.1980">
    <property type="entry name" value="Nitrogenase molybdenum iron protein domain"/>
    <property type="match status" value="2"/>
</dbReference>
<evidence type="ECO:0000313" key="4">
    <source>
        <dbReference type="EMBL" id="MDY0747907.1"/>
    </source>
</evidence>
<organism evidence="4 5">
    <name type="scientific">Roseateles agri</name>
    <dbReference type="NCBI Taxonomy" id="3098619"/>
    <lineage>
        <taxon>Bacteria</taxon>
        <taxon>Pseudomonadati</taxon>
        <taxon>Pseudomonadota</taxon>
        <taxon>Betaproteobacteria</taxon>
        <taxon>Burkholderiales</taxon>
        <taxon>Sphaerotilaceae</taxon>
        <taxon>Roseateles</taxon>
    </lineage>
</organism>
<gene>
    <name evidence="4" type="ORF">SNE35_25615</name>
</gene>
<keyword evidence="1 2" id="KW-0732">Signal</keyword>
<evidence type="ECO:0000256" key="1">
    <source>
        <dbReference type="ARBA" id="ARBA00022729"/>
    </source>
</evidence>
<dbReference type="EMBL" id="JAXCLA010000009">
    <property type="protein sequence ID" value="MDY0747907.1"/>
    <property type="molecule type" value="Genomic_DNA"/>
</dbReference>
<dbReference type="InterPro" id="IPR050902">
    <property type="entry name" value="ABC_Transporter_SBP"/>
</dbReference>
<protein>
    <submittedName>
        <fullName evidence="4">Helical backbone metal receptor</fullName>
    </submittedName>
</protein>
<feature type="chain" id="PRO_5046079769" evidence="2">
    <location>
        <begin position="20"/>
        <end position="287"/>
    </location>
</feature>
<feature type="domain" description="Fe/B12 periplasmic-binding" evidence="3">
    <location>
        <begin position="38"/>
        <end position="287"/>
    </location>
</feature>
<dbReference type="SUPFAM" id="SSF53807">
    <property type="entry name" value="Helical backbone' metal receptor"/>
    <property type="match status" value="1"/>
</dbReference>
<accession>A0ABU5DNL8</accession>
<keyword evidence="4" id="KW-0675">Receptor</keyword>
<dbReference type="InterPro" id="IPR054828">
    <property type="entry name" value="Vit_B12_bind_prot"/>
</dbReference>
<keyword evidence="5" id="KW-1185">Reference proteome</keyword>